<dbReference type="InterPro" id="IPR029119">
    <property type="entry name" value="MutY_C"/>
</dbReference>
<keyword evidence="8" id="KW-0460">Magnesium</keyword>
<comment type="caution">
    <text evidence="18">The sequence shown here is derived from an EMBL/GenBank/DDBJ whole genome shotgun (WGS) entry which is preliminary data.</text>
</comment>
<dbReference type="Proteomes" id="UP001597369">
    <property type="component" value="Unassembled WGS sequence"/>
</dbReference>
<dbReference type="CDD" id="cd03425">
    <property type="entry name" value="NUDIX_MutT_NudA_like"/>
    <property type="match status" value="1"/>
</dbReference>
<organism evidence="18 19">
    <name type="scientific">Pontibacter silvestris</name>
    <dbReference type="NCBI Taxonomy" id="2305183"/>
    <lineage>
        <taxon>Bacteria</taxon>
        <taxon>Pseudomonadati</taxon>
        <taxon>Bacteroidota</taxon>
        <taxon>Cytophagia</taxon>
        <taxon>Cytophagales</taxon>
        <taxon>Hymenobacteraceae</taxon>
        <taxon>Pontibacter</taxon>
    </lineage>
</organism>
<evidence type="ECO:0000256" key="12">
    <source>
        <dbReference type="ARBA" id="ARBA00038905"/>
    </source>
</evidence>
<comment type="similarity">
    <text evidence="2">Belongs to the Nudix hydrolase family.</text>
</comment>
<reference evidence="19" key="1">
    <citation type="journal article" date="2019" name="Int. J. Syst. Evol. Microbiol.">
        <title>The Global Catalogue of Microorganisms (GCM) 10K type strain sequencing project: providing services to taxonomists for standard genome sequencing and annotation.</title>
        <authorList>
            <consortium name="The Broad Institute Genomics Platform"/>
            <consortium name="The Broad Institute Genome Sequencing Center for Infectious Disease"/>
            <person name="Wu L."/>
            <person name="Ma J."/>
        </authorList>
    </citation>
    <scope>NUCLEOTIDE SEQUENCE [LARGE SCALE GENOMIC DNA]</scope>
    <source>
        <strain evidence="19">JCM 16545</strain>
    </source>
</reference>
<evidence type="ECO:0000256" key="6">
    <source>
        <dbReference type="ARBA" id="ARBA00022763"/>
    </source>
</evidence>
<evidence type="ECO:0000256" key="13">
    <source>
        <dbReference type="ARBA" id="ARBA00040794"/>
    </source>
</evidence>
<name>A0ABW4WY02_9BACT</name>
<keyword evidence="4" id="KW-0235">DNA replication</keyword>
<evidence type="ECO:0000256" key="10">
    <source>
        <dbReference type="ARBA" id="ARBA00035861"/>
    </source>
</evidence>
<protein>
    <recommendedName>
        <fullName evidence="13">8-oxo-dGTP diphosphatase</fullName>
        <ecNumber evidence="12">3.6.1.55</ecNumber>
    </recommendedName>
    <alternativeName>
        <fullName evidence="16">7,8-dihydro-8-oxoguanine-triphosphatase</fullName>
    </alternativeName>
    <alternativeName>
        <fullName evidence="15">Mutator protein MutT</fullName>
    </alternativeName>
    <alternativeName>
        <fullName evidence="14">dGTP pyrophosphohydrolase</fullName>
    </alternativeName>
</protein>
<evidence type="ECO:0000256" key="9">
    <source>
        <dbReference type="ARBA" id="ARBA00023204"/>
    </source>
</evidence>
<dbReference type="EC" id="3.6.1.55" evidence="12"/>
<comment type="catalytic activity">
    <reaction evidence="10">
        <text>8-oxo-dGTP + H2O = 8-oxo-dGMP + diphosphate + H(+)</text>
        <dbReference type="Rhea" id="RHEA:31575"/>
        <dbReference type="ChEBI" id="CHEBI:15377"/>
        <dbReference type="ChEBI" id="CHEBI:15378"/>
        <dbReference type="ChEBI" id="CHEBI:33019"/>
        <dbReference type="ChEBI" id="CHEBI:63224"/>
        <dbReference type="ChEBI" id="CHEBI:77896"/>
        <dbReference type="EC" id="3.6.1.55"/>
    </reaction>
</comment>
<dbReference type="Gene3D" id="3.90.79.10">
    <property type="entry name" value="Nucleoside Triphosphate Pyrophosphohydrolase"/>
    <property type="match status" value="1"/>
</dbReference>
<keyword evidence="9" id="KW-0234">DNA repair</keyword>
<proteinExistence type="inferred from homology"/>
<evidence type="ECO:0000256" key="11">
    <source>
        <dbReference type="ARBA" id="ARBA00036904"/>
    </source>
</evidence>
<keyword evidence="19" id="KW-1185">Reference proteome</keyword>
<evidence type="ECO:0000259" key="17">
    <source>
        <dbReference type="PROSITE" id="PS51462"/>
    </source>
</evidence>
<evidence type="ECO:0000256" key="14">
    <source>
        <dbReference type="ARBA" id="ARBA00041592"/>
    </source>
</evidence>
<dbReference type="SUPFAM" id="SSF55811">
    <property type="entry name" value="Nudix"/>
    <property type="match status" value="1"/>
</dbReference>
<feature type="domain" description="Nudix hydrolase" evidence="17">
    <location>
        <begin position="1"/>
        <end position="137"/>
    </location>
</feature>
<dbReference type="PROSITE" id="PS00893">
    <property type="entry name" value="NUDIX_BOX"/>
    <property type="match status" value="1"/>
</dbReference>
<evidence type="ECO:0000313" key="18">
    <source>
        <dbReference type="EMBL" id="MFD2067492.1"/>
    </source>
</evidence>
<dbReference type="RefSeq" id="WP_229958237.1">
    <property type="nucleotide sequence ID" value="NZ_JAJJWI010000002.1"/>
</dbReference>
<evidence type="ECO:0000256" key="3">
    <source>
        <dbReference type="ARBA" id="ARBA00022457"/>
    </source>
</evidence>
<sequence length="137" mass="15972">MILINEEDIMLKVTCAIIEKNQQVLITQRGPHKSQALLWEFPGGKIEPSETETDCLIREIEEELNLQVELGLRLTPVEHNYGNFMVNLIPYVCQYKSGTIALREHVAYNWVSAKDLNRYNWCPADLPIVEEYIRRKK</sequence>
<dbReference type="InterPro" id="IPR000086">
    <property type="entry name" value="NUDIX_hydrolase_dom"/>
</dbReference>
<evidence type="ECO:0000313" key="19">
    <source>
        <dbReference type="Proteomes" id="UP001597369"/>
    </source>
</evidence>
<comment type="catalytic activity">
    <reaction evidence="11">
        <text>8-oxo-GTP + H2O = 8-oxo-GMP + diphosphate + H(+)</text>
        <dbReference type="Rhea" id="RHEA:67616"/>
        <dbReference type="ChEBI" id="CHEBI:15377"/>
        <dbReference type="ChEBI" id="CHEBI:15378"/>
        <dbReference type="ChEBI" id="CHEBI:33019"/>
        <dbReference type="ChEBI" id="CHEBI:143553"/>
        <dbReference type="ChEBI" id="CHEBI:145694"/>
    </reaction>
</comment>
<dbReference type="PRINTS" id="PR00502">
    <property type="entry name" value="NUDIXFAMILY"/>
</dbReference>
<evidence type="ECO:0000256" key="15">
    <source>
        <dbReference type="ARBA" id="ARBA00041979"/>
    </source>
</evidence>
<evidence type="ECO:0000256" key="8">
    <source>
        <dbReference type="ARBA" id="ARBA00022842"/>
    </source>
</evidence>
<dbReference type="InterPro" id="IPR020476">
    <property type="entry name" value="Nudix_hydrolase"/>
</dbReference>
<dbReference type="InterPro" id="IPR047127">
    <property type="entry name" value="MutT-like"/>
</dbReference>
<keyword evidence="5" id="KW-0479">Metal-binding</keyword>
<dbReference type="EMBL" id="JBHUHV010000037">
    <property type="protein sequence ID" value="MFD2067492.1"/>
    <property type="molecule type" value="Genomic_DNA"/>
</dbReference>
<keyword evidence="6" id="KW-0227">DNA damage</keyword>
<keyword evidence="3" id="KW-0515">Mutator protein</keyword>
<evidence type="ECO:0000256" key="4">
    <source>
        <dbReference type="ARBA" id="ARBA00022705"/>
    </source>
</evidence>
<accession>A0ABW4WY02</accession>
<dbReference type="PROSITE" id="PS51462">
    <property type="entry name" value="NUDIX"/>
    <property type="match status" value="1"/>
</dbReference>
<evidence type="ECO:0000256" key="16">
    <source>
        <dbReference type="ARBA" id="ARBA00042798"/>
    </source>
</evidence>
<dbReference type="PANTHER" id="PTHR47707">
    <property type="entry name" value="8-OXO-DGTP DIPHOSPHATASE"/>
    <property type="match status" value="1"/>
</dbReference>
<gene>
    <name evidence="18" type="ORF">ACFSKU_11405</name>
</gene>
<evidence type="ECO:0000256" key="7">
    <source>
        <dbReference type="ARBA" id="ARBA00022801"/>
    </source>
</evidence>
<evidence type="ECO:0000256" key="5">
    <source>
        <dbReference type="ARBA" id="ARBA00022723"/>
    </source>
</evidence>
<dbReference type="GO" id="GO:0016787">
    <property type="term" value="F:hydrolase activity"/>
    <property type="evidence" value="ECO:0007669"/>
    <property type="project" value="UniProtKB-KW"/>
</dbReference>
<evidence type="ECO:0000256" key="2">
    <source>
        <dbReference type="ARBA" id="ARBA00005582"/>
    </source>
</evidence>
<keyword evidence="7 18" id="KW-0378">Hydrolase</keyword>
<dbReference type="InterPro" id="IPR015797">
    <property type="entry name" value="NUDIX_hydrolase-like_dom_sf"/>
</dbReference>
<dbReference type="Pfam" id="PF14815">
    <property type="entry name" value="NUDIX_4"/>
    <property type="match status" value="1"/>
</dbReference>
<dbReference type="PANTHER" id="PTHR47707:SF1">
    <property type="entry name" value="NUDIX HYDROLASE FAMILY PROTEIN"/>
    <property type="match status" value="1"/>
</dbReference>
<dbReference type="InterPro" id="IPR020084">
    <property type="entry name" value="NUDIX_hydrolase_CS"/>
</dbReference>
<evidence type="ECO:0000256" key="1">
    <source>
        <dbReference type="ARBA" id="ARBA00001946"/>
    </source>
</evidence>
<comment type="cofactor">
    <cofactor evidence="1">
        <name>Mg(2+)</name>
        <dbReference type="ChEBI" id="CHEBI:18420"/>
    </cofactor>
</comment>